<protein>
    <submittedName>
        <fullName evidence="1">Uncharacterized protein</fullName>
    </submittedName>
</protein>
<evidence type="ECO:0000313" key="1">
    <source>
        <dbReference type="EMBL" id="KYO31390.1"/>
    </source>
</evidence>
<reference evidence="1 2" key="1">
    <citation type="journal article" date="2012" name="Genome Biol.">
        <title>Sequencing three crocodilian genomes to illuminate the evolution of archosaurs and amniotes.</title>
        <authorList>
            <person name="St John J.A."/>
            <person name="Braun E.L."/>
            <person name="Isberg S.R."/>
            <person name="Miles L.G."/>
            <person name="Chong A.Y."/>
            <person name="Gongora J."/>
            <person name="Dalzell P."/>
            <person name="Moran C."/>
            <person name="Bed'hom B."/>
            <person name="Abzhanov A."/>
            <person name="Burgess S.C."/>
            <person name="Cooksey A.M."/>
            <person name="Castoe T.A."/>
            <person name="Crawford N.G."/>
            <person name="Densmore L.D."/>
            <person name="Drew J.C."/>
            <person name="Edwards S.V."/>
            <person name="Faircloth B.C."/>
            <person name="Fujita M.K."/>
            <person name="Greenwold M.J."/>
            <person name="Hoffmann F.G."/>
            <person name="Howard J.M."/>
            <person name="Iguchi T."/>
            <person name="Janes D.E."/>
            <person name="Khan S.Y."/>
            <person name="Kohno S."/>
            <person name="de Koning A.J."/>
            <person name="Lance S.L."/>
            <person name="McCarthy F.M."/>
            <person name="McCormack J.E."/>
            <person name="Merchant M.E."/>
            <person name="Peterson D.G."/>
            <person name="Pollock D.D."/>
            <person name="Pourmand N."/>
            <person name="Raney B.J."/>
            <person name="Roessler K.A."/>
            <person name="Sanford J.R."/>
            <person name="Sawyer R.H."/>
            <person name="Schmidt C.J."/>
            <person name="Triplett E.W."/>
            <person name="Tuberville T.D."/>
            <person name="Venegas-Anaya M."/>
            <person name="Howard J.T."/>
            <person name="Jarvis E.D."/>
            <person name="Guillette L.J.Jr."/>
            <person name="Glenn T.C."/>
            <person name="Green R.E."/>
            <person name="Ray D.A."/>
        </authorList>
    </citation>
    <scope>NUCLEOTIDE SEQUENCE [LARGE SCALE GENOMIC DNA]</scope>
    <source>
        <strain evidence="1">KSC_2009_1</strain>
    </source>
</reference>
<name>A0A151N3N4_ALLMI</name>
<comment type="caution">
    <text evidence="1">The sequence shown here is derived from an EMBL/GenBank/DDBJ whole genome shotgun (WGS) entry which is preliminary data.</text>
</comment>
<dbReference type="AlphaFoldDB" id="A0A151N3N4"/>
<dbReference type="EMBL" id="AKHW03004073">
    <property type="protein sequence ID" value="KYO31390.1"/>
    <property type="molecule type" value="Genomic_DNA"/>
</dbReference>
<proteinExistence type="predicted"/>
<gene>
    <name evidence="1" type="ORF">Y1Q_0005992</name>
</gene>
<evidence type="ECO:0000313" key="2">
    <source>
        <dbReference type="Proteomes" id="UP000050525"/>
    </source>
</evidence>
<sequence length="92" mass="9847">MLWLLARLPSPLLLPQKAPRILGPIPLGSDSPVSQEAPLPAARSFRTVTELKEMMTHHTKAQAGSCTPHTASGVTDVISSSRRTGGCETWVC</sequence>
<dbReference type="Proteomes" id="UP000050525">
    <property type="component" value="Unassembled WGS sequence"/>
</dbReference>
<accession>A0A151N3N4</accession>
<keyword evidence="2" id="KW-1185">Reference proteome</keyword>
<organism evidence="1 2">
    <name type="scientific">Alligator mississippiensis</name>
    <name type="common">American alligator</name>
    <dbReference type="NCBI Taxonomy" id="8496"/>
    <lineage>
        <taxon>Eukaryota</taxon>
        <taxon>Metazoa</taxon>
        <taxon>Chordata</taxon>
        <taxon>Craniata</taxon>
        <taxon>Vertebrata</taxon>
        <taxon>Euteleostomi</taxon>
        <taxon>Archelosauria</taxon>
        <taxon>Archosauria</taxon>
        <taxon>Crocodylia</taxon>
        <taxon>Alligatoridae</taxon>
        <taxon>Alligatorinae</taxon>
        <taxon>Alligator</taxon>
    </lineage>
</organism>